<dbReference type="Pfam" id="PF15860">
    <property type="entry name" value="DUF4728"/>
    <property type="match status" value="1"/>
</dbReference>
<accession>A0A6J2XLB3</accession>
<dbReference type="FunCoup" id="A0A6J2XLB3">
    <property type="interactions" value="5"/>
</dbReference>
<evidence type="ECO:0000256" key="1">
    <source>
        <dbReference type="SAM" id="MobiDB-lite"/>
    </source>
</evidence>
<keyword evidence="2" id="KW-0472">Membrane</keyword>
<dbReference type="GeneID" id="115878984"/>
<evidence type="ECO:0000313" key="4">
    <source>
        <dbReference type="RefSeq" id="XP_030751459.1"/>
    </source>
</evidence>
<keyword evidence="2" id="KW-0812">Transmembrane</keyword>
<gene>
    <name evidence="4" type="primary">LOC115878984</name>
</gene>
<dbReference type="OrthoDB" id="10067585at2759"/>
<name>A0A6J2XLB3_SITOR</name>
<dbReference type="AlphaFoldDB" id="A0A6J2XLB3"/>
<feature type="transmembrane region" description="Helical" evidence="2">
    <location>
        <begin position="102"/>
        <end position="126"/>
    </location>
</feature>
<feature type="transmembrane region" description="Helical" evidence="2">
    <location>
        <begin position="67"/>
        <end position="90"/>
    </location>
</feature>
<dbReference type="PANTHER" id="PTHR36694">
    <property type="entry name" value="PASIFLORA 1, ISOFORM A-RELATED"/>
    <property type="match status" value="1"/>
</dbReference>
<feature type="region of interest" description="Disordered" evidence="1">
    <location>
        <begin position="236"/>
        <end position="278"/>
    </location>
</feature>
<dbReference type="KEGG" id="soy:115878984"/>
<keyword evidence="3" id="KW-1185">Reference proteome</keyword>
<keyword evidence="2" id="KW-1133">Transmembrane helix</keyword>
<proteinExistence type="predicted"/>
<dbReference type="Proteomes" id="UP000504635">
    <property type="component" value="Unplaced"/>
</dbReference>
<reference evidence="4" key="1">
    <citation type="submission" date="2025-08" db="UniProtKB">
        <authorList>
            <consortium name="RefSeq"/>
        </authorList>
    </citation>
    <scope>IDENTIFICATION</scope>
    <source>
        <tissue evidence="4">Gonads</tissue>
    </source>
</reference>
<organism evidence="3 4">
    <name type="scientific">Sitophilus oryzae</name>
    <name type="common">Rice weevil</name>
    <name type="synonym">Curculio oryzae</name>
    <dbReference type="NCBI Taxonomy" id="7048"/>
    <lineage>
        <taxon>Eukaryota</taxon>
        <taxon>Metazoa</taxon>
        <taxon>Ecdysozoa</taxon>
        <taxon>Arthropoda</taxon>
        <taxon>Hexapoda</taxon>
        <taxon>Insecta</taxon>
        <taxon>Pterygota</taxon>
        <taxon>Neoptera</taxon>
        <taxon>Endopterygota</taxon>
        <taxon>Coleoptera</taxon>
        <taxon>Polyphaga</taxon>
        <taxon>Cucujiformia</taxon>
        <taxon>Curculionidae</taxon>
        <taxon>Dryophthorinae</taxon>
        <taxon>Sitophilus</taxon>
    </lineage>
</organism>
<protein>
    <submittedName>
        <fullName evidence="4">Uncharacterized protein LOC115878984</fullName>
    </submittedName>
</protein>
<evidence type="ECO:0000313" key="3">
    <source>
        <dbReference type="Proteomes" id="UP000504635"/>
    </source>
</evidence>
<dbReference type="PANTHER" id="PTHR36694:SF11">
    <property type="entry name" value="LP21121P-RELATED"/>
    <property type="match status" value="1"/>
</dbReference>
<dbReference type="InParanoid" id="A0A6J2XLB3"/>
<evidence type="ECO:0000256" key="2">
    <source>
        <dbReference type="SAM" id="Phobius"/>
    </source>
</evidence>
<sequence length="278" mass="30893">MKMTILHSCCCWRSVRKGSVACGVYTGIYYAVNAAQSSYLLHEEILYLKNLSNQSMIDHDITSETSAIFSALIFAFSSCGIVTTLLLFYGIYKDIKYLLIPWIFNMTFFTIVDVIYIIYGLIVHALEWNPSVAVLITIDFFLNTLNLYALLCVISQYQEYKAGRGRSIDDEIMRVPNIQYSTTQPTATSYLSSHQRKPLTYIDRPTPTHSPTGAAPSYVEPPTLINRAPRKSVKFGDSSEMSLVPPPPWLEVKNGTGKGTDTAPLIDSGQDGGGTVNV</sequence>
<dbReference type="RefSeq" id="XP_030751459.1">
    <property type="nucleotide sequence ID" value="XM_030895599.1"/>
</dbReference>
<feature type="transmembrane region" description="Helical" evidence="2">
    <location>
        <begin position="132"/>
        <end position="154"/>
    </location>
</feature>
<dbReference type="InterPro" id="IPR031720">
    <property type="entry name" value="DUF4728"/>
</dbReference>